<dbReference type="HOGENOM" id="CLU_665960_0_0_1"/>
<accession>J5SCZ6</accession>
<dbReference type="OrthoDB" id="73919at2759"/>
<sequence>MQLHGPVPLALKHRFYPFKGFVAPMFEAKGLRGMAMHHIMHRQHKQTYHFDEWTKYGVLPDPPAPESRHPSVSGPSFSEPFPPTSLLAASETSVPKSQESVAGSSVKSVETQGGGHPEYEMARRFLDMCHWGKGARIFTYVITRNGMMRFTETGPEFAIDLLSKHMMHADVDTYVAYSGEFFVRPRRRANGSAASSPTHSRETSATSVDTNGEEEEDVRNMLEPVPVCIDEAAHPLLDRKRTSTVSTVERPHGPRTVLGRVIVSGLERLGPNPTSNQPIITRTLMGPDGGGSTDPRDYELVIDNESGTYRPQVELLPILRKWLAANFVGLKVTAMSGMDPQLKSWKDDRKQKRKERLRGRIFAAEESDLSSVESDSDGDEGLPKGKHGKGYEFLADPKGTTKRKVWRRRKAEV</sequence>
<feature type="compositionally biased region" description="Polar residues" evidence="1">
    <location>
        <begin position="90"/>
        <end position="111"/>
    </location>
</feature>
<dbReference type="AlphaFoldDB" id="J5SCZ6"/>
<name>J5SCZ6_TRIAS</name>
<feature type="compositionally biased region" description="Polar residues" evidence="1">
    <location>
        <begin position="192"/>
        <end position="210"/>
    </location>
</feature>
<evidence type="ECO:0000313" key="3">
    <source>
        <dbReference type="Proteomes" id="UP000002748"/>
    </source>
</evidence>
<comment type="caution">
    <text evidence="2">The sequence shown here is derived from an EMBL/GenBank/DDBJ whole genome shotgun (WGS) entry which is preliminary data.</text>
</comment>
<dbReference type="VEuPathDB" id="FungiDB:A1Q1_06620"/>
<dbReference type="GeneID" id="25990132"/>
<dbReference type="KEGG" id="tasa:A1Q1_06620"/>
<feature type="compositionally biased region" description="Basic residues" evidence="1">
    <location>
        <begin position="400"/>
        <end position="413"/>
    </location>
</feature>
<dbReference type="Proteomes" id="UP000002748">
    <property type="component" value="Unassembled WGS sequence"/>
</dbReference>
<organism evidence="2 3">
    <name type="scientific">Trichosporon asahii var. asahii (strain ATCC 90039 / CBS 2479 / JCM 2466 / KCTC 7840 / NBRC 103889/ NCYC 2677 / UAMH 7654)</name>
    <name type="common">Yeast</name>
    <dbReference type="NCBI Taxonomy" id="1186058"/>
    <lineage>
        <taxon>Eukaryota</taxon>
        <taxon>Fungi</taxon>
        <taxon>Dikarya</taxon>
        <taxon>Basidiomycota</taxon>
        <taxon>Agaricomycotina</taxon>
        <taxon>Tremellomycetes</taxon>
        <taxon>Trichosporonales</taxon>
        <taxon>Trichosporonaceae</taxon>
        <taxon>Trichosporon</taxon>
    </lineage>
</organism>
<evidence type="ECO:0000313" key="2">
    <source>
        <dbReference type="EMBL" id="EJT45036.1"/>
    </source>
</evidence>
<feature type="region of interest" description="Disordered" evidence="1">
    <location>
        <begin position="189"/>
        <end position="219"/>
    </location>
</feature>
<evidence type="ECO:0000256" key="1">
    <source>
        <dbReference type="SAM" id="MobiDB-lite"/>
    </source>
</evidence>
<dbReference type="RefSeq" id="XP_014176245.1">
    <property type="nucleotide sequence ID" value="XM_014320770.1"/>
</dbReference>
<feature type="region of interest" description="Disordered" evidence="1">
    <location>
        <begin position="366"/>
        <end position="413"/>
    </location>
</feature>
<proteinExistence type="predicted"/>
<feature type="region of interest" description="Disordered" evidence="1">
    <location>
        <begin position="268"/>
        <end position="292"/>
    </location>
</feature>
<feature type="region of interest" description="Disordered" evidence="1">
    <location>
        <begin position="88"/>
        <end position="116"/>
    </location>
</feature>
<protein>
    <submittedName>
        <fullName evidence="2">Uncharacterized protein</fullName>
    </submittedName>
</protein>
<reference evidence="2 3" key="1">
    <citation type="journal article" date="2012" name="Eukaryot. Cell">
        <title>Draft genome sequence of CBS 2479, the standard type strain of Trichosporon asahii.</title>
        <authorList>
            <person name="Yang R.Y."/>
            <person name="Li H.T."/>
            <person name="Zhu H."/>
            <person name="Zhou G.P."/>
            <person name="Wang M."/>
            <person name="Wang L."/>
        </authorList>
    </citation>
    <scope>NUCLEOTIDE SEQUENCE [LARGE SCALE GENOMIC DNA]</scope>
    <source>
        <strain evidence="3">ATCC 90039 / CBS 2479 / JCM 2466 / KCTC 7840 / NCYC 2677 / UAMH 7654</strain>
    </source>
</reference>
<gene>
    <name evidence="2" type="ORF">A1Q1_06620</name>
</gene>
<dbReference type="EMBL" id="ALBS01000340">
    <property type="protein sequence ID" value="EJT45036.1"/>
    <property type="molecule type" value="Genomic_DNA"/>
</dbReference>